<evidence type="ECO:0000256" key="2">
    <source>
        <dbReference type="SAM" id="Phobius"/>
    </source>
</evidence>
<feature type="transmembrane region" description="Helical" evidence="2">
    <location>
        <begin position="67"/>
        <end position="85"/>
    </location>
</feature>
<reference evidence="4 5" key="1">
    <citation type="submission" date="2016-10" db="EMBL/GenBank/DDBJ databases">
        <authorList>
            <person name="de Groot N.N."/>
        </authorList>
    </citation>
    <scope>NUCLEOTIDE SEQUENCE [LARGE SCALE GENOMIC DNA]</scope>
    <source>
        <strain evidence="4 5">R5</strain>
    </source>
</reference>
<dbReference type="GO" id="GO:0009060">
    <property type="term" value="P:aerobic respiration"/>
    <property type="evidence" value="ECO:0007669"/>
    <property type="project" value="InterPro"/>
</dbReference>
<keyword evidence="2" id="KW-0812">Transmembrane</keyword>
<sequence>MTEPDYLNNAYTLRSWFFTTDHKRIAILYFATLICFFFVGGAAATAIRIELATPQADLVSSDTYNRLFTMHGVIMVWFFLIPSIPNTLGNFIVPLISAPAISPSRALT</sequence>
<proteinExistence type="predicted"/>
<dbReference type="GO" id="GO:0015990">
    <property type="term" value="P:electron transport coupled proton transport"/>
    <property type="evidence" value="ECO:0007669"/>
    <property type="project" value="TreeGrafter"/>
</dbReference>
<accession>A0A1G6QYT5</accession>
<keyword evidence="1" id="KW-0813">Transport</keyword>
<dbReference type="EMBL" id="FMZW01000006">
    <property type="protein sequence ID" value="SDC97570.1"/>
    <property type="molecule type" value="Genomic_DNA"/>
</dbReference>
<name>A0A1G6QYT5_9BRAD</name>
<evidence type="ECO:0000259" key="3">
    <source>
        <dbReference type="PROSITE" id="PS50855"/>
    </source>
</evidence>
<dbReference type="GO" id="GO:0022904">
    <property type="term" value="P:respiratory electron transport chain"/>
    <property type="evidence" value="ECO:0007669"/>
    <property type="project" value="TreeGrafter"/>
</dbReference>
<gene>
    <name evidence="4" type="ORF">SAMN05216337_1006174</name>
</gene>
<dbReference type="InterPro" id="IPR023616">
    <property type="entry name" value="Cyt_c_oxase-like_su1_dom"/>
</dbReference>
<dbReference type="PRINTS" id="PR01165">
    <property type="entry name" value="CYCOXIDASEI"/>
</dbReference>
<dbReference type="PANTHER" id="PTHR10422">
    <property type="entry name" value="CYTOCHROME C OXIDASE SUBUNIT 1"/>
    <property type="match status" value="1"/>
</dbReference>
<keyword evidence="1" id="KW-0249">Electron transport</keyword>
<dbReference type="PROSITE" id="PS50855">
    <property type="entry name" value="COX1"/>
    <property type="match status" value="1"/>
</dbReference>
<feature type="domain" description="Cytochrome oxidase subunit I profile" evidence="3">
    <location>
        <begin position="10"/>
        <end position="108"/>
    </location>
</feature>
<organism evidence="4 5">
    <name type="scientific">Bradyrhizobium brasilense</name>
    <dbReference type="NCBI Taxonomy" id="1419277"/>
    <lineage>
        <taxon>Bacteria</taxon>
        <taxon>Pseudomonadati</taxon>
        <taxon>Pseudomonadota</taxon>
        <taxon>Alphaproteobacteria</taxon>
        <taxon>Hyphomicrobiales</taxon>
        <taxon>Nitrobacteraceae</taxon>
        <taxon>Bradyrhizobium</taxon>
    </lineage>
</organism>
<evidence type="ECO:0000313" key="5">
    <source>
        <dbReference type="Proteomes" id="UP000199245"/>
    </source>
</evidence>
<dbReference type="Pfam" id="PF00115">
    <property type="entry name" value="COX1"/>
    <property type="match status" value="1"/>
</dbReference>
<evidence type="ECO:0000256" key="1">
    <source>
        <dbReference type="ARBA" id="ARBA00022660"/>
    </source>
</evidence>
<dbReference type="Gene3D" id="1.20.210.10">
    <property type="entry name" value="Cytochrome c oxidase-like, subunit I domain"/>
    <property type="match status" value="1"/>
</dbReference>
<dbReference type="GO" id="GO:0016020">
    <property type="term" value="C:membrane"/>
    <property type="evidence" value="ECO:0007669"/>
    <property type="project" value="InterPro"/>
</dbReference>
<keyword evidence="2" id="KW-0472">Membrane</keyword>
<feature type="transmembrane region" description="Helical" evidence="2">
    <location>
        <begin position="26"/>
        <end position="47"/>
    </location>
</feature>
<keyword evidence="1" id="KW-0679">Respiratory chain</keyword>
<dbReference type="GO" id="GO:0004129">
    <property type="term" value="F:cytochrome-c oxidase activity"/>
    <property type="evidence" value="ECO:0007669"/>
    <property type="project" value="InterPro"/>
</dbReference>
<evidence type="ECO:0000313" key="4">
    <source>
        <dbReference type="EMBL" id="SDC97570.1"/>
    </source>
</evidence>
<dbReference type="GO" id="GO:0020037">
    <property type="term" value="F:heme binding"/>
    <property type="evidence" value="ECO:0007669"/>
    <property type="project" value="InterPro"/>
</dbReference>
<dbReference type="Proteomes" id="UP000199245">
    <property type="component" value="Unassembled WGS sequence"/>
</dbReference>
<dbReference type="InterPro" id="IPR036927">
    <property type="entry name" value="Cyt_c_oxase-like_su1_sf"/>
</dbReference>
<dbReference type="InterPro" id="IPR000883">
    <property type="entry name" value="Cyt_C_Oxase_1"/>
</dbReference>
<dbReference type="PANTHER" id="PTHR10422:SF18">
    <property type="entry name" value="CYTOCHROME C OXIDASE SUBUNIT 1"/>
    <property type="match status" value="1"/>
</dbReference>
<dbReference type="SUPFAM" id="SSF81442">
    <property type="entry name" value="Cytochrome c oxidase subunit I-like"/>
    <property type="match status" value="1"/>
</dbReference>
<dbReference type="AlphaFoldDB" id="A0A1G6QYT5"/>
<keyword evidence="2" id="KW-1133">Transmembrane helix</keyword>
<protein>
    <submittedName>
        <fullName evidence="4">Cytochrome c oxidase subunit 1</fullName>
    </submittedName>
</protein>